<name>A0A9W9F4K8_9EURO</name>
<reference evidence="1" key="1">
    <citation type="submission" date="2022-11" db="EMBL/GenBank/DDBJ databases">
        <authorList>
            <person name="Petersen C."/>
        </authorList>
    </citation>
    <scope>NUCLEOTIDE SEQUENCE</scope>
    <source>
        <strain evidence="1">IBT 30069</strain>
    </source>
</reference>
<sequence length="97" mass="11095">MSEKQARESFASILSYYQNYRASLENVPNWVDDPKSQEIVIGFLRASAPTEEQVEEAKEELRAFMAMEEMRASMGEAAFDLLDRAAKSSRVKRSQKN</sequence>
<proteinExistence type="predicted"/>
<keyword evidence="2" id="KW-1185">Reference proteome</keyword>
<reference evidence="1" key="2">
    <citation type="journal article" date="2023" name="IMA Fungus">
        <title>Comparative genomic study of the Penicillium genus elucidates a diverse pangenome and 15 lateral gene transfer events.</title>
        <authorList>
            <person name="Petersen C."/>
            <person name="Sorensen T."/>
            <person name="Nielsen M.R."/>
            <person name="Sondergaard T.E."/>
            <person name="Sorensen J.L."/>
            <person name="Fitzpatrick D.A."/>
            <person name="Frisvad J.C."/>
            <person name="Nielsen K.L."/>
        </authorList>
    </citation>
    <scope>NUCLEOTIDE SEQUENCE</scope>
    <source>
        <strain evidence="1">IBT 30069</strain>
    </source>
</reference>
<protein>
    <submittedName>
        <fullName evidence="1">Uncharacterized protein</fullName>
    </submittedName>
</protein>
<comment type="caution">
    <text evidence="1">The sequence shown here is derived from an EMBL/GenBank/DDBJ whole genome shotgun (WGS) entry which is preliminary data.</text>
</comment>
<accession>A0A9W9F4K8</accession>
<evidence type="ECO:0000313" key="1">
    <source>
        <dbReference type="EMBL" id="KAJ5093504.1"/>
    </source>
</evidence>
<gene>
    <name evidence="1" type="ORF">N7456_009365</name>
</gene>
<dbReference type="Proteomes" id="UP001149165">
    <property type="component" value="Unassembled WGS sequence"/>
</dbReference>
<dbReference type="OrthoDB" id="4289290at2759"/>
<organism evidence="1 2">
    <name type="scientific">Penicillium angulare</name>
    <dbReference type="NCBI Taxonomy" id="116970"/>
    <lineage>
        <taxon>Eukaryota</taxon>
        <taxon>Fungi</taxon>
        <taxon>Dikarya</taxon>
        <taxon>Ascomycota</taxon>
        <taxon>Pezizomycotina</taxon>
        <taxon>Eurotiomycetes</taxon>
        <taxon>Eurotiomycetidae</taxon>
        <taxon>Eurotiales</taxon>
        <taxon>Aspergillaceae</taxon>
        <taxon>Penicillium</taxon>
    </lineage>
</organism>
<evidence type="ECO:0000313" key="2">
    <source>
        <dbReference type="Proteomes" id="UP001149165"/>
    </source>
</evidence>
<dbReference type="AlphaFoldDB" id="A0A9W9F4K8"/>
<dbReference type="EMBL" id="JAPQKH010000006">
    <property type="protein sequence ID" value="KAJ5093504.1"/>
    <property type="molecule type" value="Genomic_DNA"/>
</dbReference>